<feature type="region of interest" description="Disordered" evidence="4">
    <location>
        <begin position="1381"/>
        <end position="1412"/>
    </location>
</feature>
<keyword evidence="2" id="KW-0813">Transport</keyword>
<evidence type="ECO:0000256" key="3">
    <source>
        <dbReference type="ARBA" id="ARBA00023136"/>
    </source>
</evidence>
<dbReference type="Pfam" id="PF00928">
    <property type="entry name" value="Adap_comp_sub"/>
    <property type="match status" value="1"/>
</dbReference>
<reference evidence="6" key="2">
    <citation type="journal article" date="2018" name="DNA Res.">
        <title>Comparative genome and transcriptome analyses reveal adaptations to opportunistic infections in woody plant degrading pathogens of Botryosphaeriaceae.</title>
        <authorList>
            <person name="Yan J.Y."/>
            <person name="Zhao W.S."/>
            <person name="Chen Z."/>
            <person name="Xing Q.K."/>
            <person name="Zhang W."/>
            <person name="Chethana K.W.T."/>
            <person name="Xue M.F."/>
            <person name="Xu J.P."/>
            <person name="Phillips A.J.L."/>
            <person name="Wang Y."/>
            <person name="Liu J.H."/>
            <person name="Liu M."/>
            <person name="Zhou Y."/>
            <person name="Jayawardena R.S."/>
            <person name="Manawasinghe I.S."/>
            <person name="Huang J.B."/>
            <person name="Qiao G.H."/>
            <person name="Fu C.Y."/>
            <person name="Guo F.F."/>
            <person name="Dissanayake A.J."/>
            <person name="Peng Y.L."/>
            <person name="Hyde K.D."/>
            <person name="Li X.H."/>
        </authorList>
    </citation>
    <scope>NUCLEOTIDE SEQUENCE</scope>
    <source>
        <strain evidence="6">CSS-01s</strain>
    </source>
</reference>
<protein>
    <submittedName>
        <fullName evidence="6">Ap-3 adaptor complex subunit protein</fullName>
    </submittedName>
</protein>
<dbReference type="Proteomes" id="UP000627934">
    <property type="component" value="Unassembled WGS sequence"/>
</dbReference>
<dbReference type="InterPro" id="IPR050431">
    <property type="entry name" value="Adaptor_comp_med_subunit"/>
</dbReference>
<evidence type="ECO:0000313" key="6">
    <source>
        <dbReference type="EMBL" id="KAF9630201.1"/>
    </source>
</evidence>
<dbReference type="PANTHER" id="PTHR10529">
    <property type="entry name" value="AP COMPLEX SUBUNIT MU"/>
    <property type="match status" value="1"/>
</dbReference>
<sequence length="1631" mass="174498">MSSTAMSGGAAIRPQSGAAGASVASVTLAARSCALHICDWSVAPAPRLSQTASVYKGKEDVDALYLAAFKKKDVVLTRRRFNSFTQEILAEDAVFIERLHADVPSASHLFDARWQNAQVDGNTSISEASGFTSATPTSTQWNRMQSDSGGAADDAGPRPVTVRDCKTPVRTFTSRFVDSLSEVIAEMKISSAVPILNASQQGSDLGLPFDVRPFLEADLNYYLGVKVVTRQDRPASAFSIPQALLSIPDFNEKFGDCFISGFIEGGQLSAIVSAQVPNKKKRAEVMASLDTILSFRQGKFRPITGAVESAMRVLTEHSKITVTLCKASGRSIILDDQPTTLHSLRDAAAKFAELAADQTERIYAILTRFDSLSSFHAPGGAHSPVCVRYDHCALYANMLLDAFVEYKNIDRQLSAHIAAVKAGSMRFKQSELVGKPRFANSWTGMTRAKRECMRQMIKILREVEEVKKNPEIATGEALEEPFGDPFEDPLIFGEYVPRVEPVPDLDLNEEEEEACALLCSDVRGELLPAEKAKVETLWAENPGLGKQTRMDVPRGAEGTGKAFCSLDYLKPDWILAEVSVNVWRGVVCTLSLRYTNGLVTTFGKIDPQGRLIRLRLDIPANEKIVGCSIETGRSDSIGANRVRITALRLSTNRGSTLVGQSPDWKEPVQQSSIREGAAFEGLQMAHFDPILEGGYVHGFWGQTSPDGGLDVGFTRIAPIWSNVKHRISASIGASDGVDEYFDREILPSGVGDTCQVHDYKSLMPRAPAFVQYQNPFLERPMPLILAGIRKMDIWNGDMRFSASMGFVTSKEFGINVDSLSHGCEFSWAGIRPDAHGFKGGVCPVHGSSSTHMKFVEPFSKSPQTLMWISGLDLRVQRGKRVDVSATHIDENGFWMNVRSVNAALVQATISWIAIDNSSHCAVGSFQAEAENTKNVSWDGECKFPRGKFSRPPKVLVGFSSFDFGRAYNNTRFGTKVSDITTGGFRWNIYSGDGSTITSATRGDIIGEAPNAGATPLKAHLAFSNPPTSSRPTDGVRSFTPLPAMSQVEALYIFDEHNNLILEHVYCARPPSAQLLLPLYLAHPAPRPSLVYLPATNPPTLVHSIIQDRLLFLAPSSVDTEPLLVLEFLHRVADAIEDFLGSPLLATKIEAHYDVVAQLLGEMCDAGIVANTEGNALRDVVEAPSVMKNLLGNMGLPSSSPALGARPSLKPTLTPPGSSPTASPVPWRRANVRHTSNELYVDVVETLSVTLAPSGRPISAFANGSIAFTSKVSGIPDLILRLEAPGGVGNVVQLPVFHPCVRLARWRERPGELSFVPPDGRFVLAGYEVDLLGPDYLLSAHNLKGSANKPSLNIPANVEVKTGLGPAAADFEVRLSLSPRFRSTASSSSSTSISSSGIGPGRPGPGIGGRTGSGFSLGGGIGGGAHSGTSAAPQLSDVLVRVPLPAGVRNLADLRPSRGEAQYAPGDAALEWRVSSKDVAALLQLGMGAVATLRGAVVGAVEGDDEDGEGGGDGALLGTGKYDYDDGEAAGSGAGGGGGGGGYQSASLVEKANGAASADTDARAEKRRQANRLLMPSSAALSFQVKGWLASGVKVESLNLDQRKSRGLGAGVTPYKGVKYLTVSRDGVEVRC</sequence>
<keyword evidence="3" id="KW-0472">Membrane</keyword>
<name>A0A8H7MC25_9PEZI</name>
<evidence type="ECO:0000256" key="2">
    <source>
        <dbReference type="ARBA" id="ARBA00022448"/>
    </source>
</evidence>
<dbReference type="InterPro" id="IPR036168">
    <property type="entry name" value="AP2_Mu_C_sf"/>
</dbReference>
<dbReference type="GO" id="GO:0012505">
    <property type="term" value="C:endomembrane system"/>
    <property type="evidence" value="ECO:0007669"/>
    <property type="project" value="UniProtKB-SubCell"/>
</dbReference>
<dbReference type="InterPro" id="IPR028565">
    <property type="entry name" value="MHD"/>
</dbReference>
<feature type="compositionally biased region" description="Gly residues" evidence="4">
    <location>
        <begin position="1397"/>
        <end position="1412"/>
    </location>
</feature>
<dbReference type="SUPFAM" id="SSF64356">
    <property type="entry name" value="SNARE-like"/>
    <property type="match status" value="1"/>
</dbReference>
<comment type="caution">
    <text evidence="6">The sequence shown here is derived from an EMBL/GenBank/DDBJ whole genome shotgun (WGS) entry which is preliminary data.</text>
</comment>
<dbReference type="PROSITE" id="PS51072">
    <property type="entry name" value="MHD"/>
    <property type="match status" value="1"/>
</dbReference>
<feature type="region of interest" description="Disordered" evidence="4">
    <location>
        <begin position="125"/>
        <end position="162"/>
    </location>
</feature>
<dbReference type="CDD" id="cd14837">
    <property type="entry name" value="AP3_Mu_N"/>
    <property type="match status" value="1"/>
</dbReference>
<dbReference type="GO" id="GO:0007155">
    <property type="term" value="P:cell adhesion"/>
    <property type="evidence" value="ECO:0007669"/>
    <property type="project" value="InterPro"/>
</dbReference>
<dbReference type="Gene3D" id="2.60.40.2080">
    <property type="match status" value="2"/>
</dbReference>
<evidence type="ECO:0000313" key="7">
    <source>
        <dbReference type="Proteomes" id="UP000627934"/>
    </source>
</evidence>
<dbReference type="InterPro" id="IPR019019">
    <property type="entry name" value="H-type_lectin_domain"/>
</dbReference>
<evidence type="ECO:0000259" key="5">
    <source>
        <dbReference type="PROSITE" id="PS51072"/>
    </source>
</evidence>
<accession>A0A8H7MC25</accession>
<dbReference type="Gene3D" id="3.30.450.60">
    <property type="match status" value="1"/>
</dbReference>
<gene>
    <name evidence="6" type="ORF">BFW01_g382</name>
</gene>
<evidence type="ECO:0000256" key="1">
    <source>
        <dbReference type="ARBA" id="ARBA00004308"/>
    </source>
</evidence>
<dbReference type="Gene3D" id="2.60.40.1170">
    <property type="entry name" value="Mu homology domain, subdomain B"/>
    <property type="match status" value="2"/>
</dbReference>
<dbReference type="SUPFAM" id="SSF141086">
    <property type="entry name" value="Agglutinin HPA-like"/>
    <property type="match status" value="2"/>
</dbReference>
<dbReference type="GO" id="GO:0030246">
    <property type="term" value="F:carbohydrate binding"/>
    <property type="evidence" value="ECO:0007669"/>
    <property type="project" value="InterPro"/>
</dbReference>
<feature type="compositionally biased region" description="Polar residues" evidence="4">
    <location>
        <begin position="125"/>
        <end position="148"/>
    </location>
</feature>
<dbReference type="EMBL" id="MDYX01000037">
    <property type="protein sequence ID" value="KAF9630201.1"/>
    <property type="molecule type" value="Genomic_DNA"/>
</dbReference>
<evidence type="ECO:0000256" key="4">
    <source>
        <dbReference type="SAM" id="MobiDB-lite"/>
    </source>
</evidence>
<feature type="compositionally biased region" description="Low complexity" evidence="4">
    <location>
        <begin position="1381"/>
        <end position="1396"/>
    </location>
</feature>
<feature type="region of interest" description="Disordered" evidence="4">
    <location>
        <begin position="1200"/>
        <end position="1225"/>
    </location>
</feature>
<comment type="subcellular location">
    <subcellularLocation>
        <location evidence="1">Endomembrane system</location>
    </subcellularLocation>
</comment>
<reference evidence="6" key="1">
    <citation type="submission" date="2016-08" db="EMBL/GenBank/DDBJ databases">
        <authorList>
            <person name="Yan J."/>
        </authorList>
    </citation>
    <scope>NUCLEOTIDE SEQUENCE</scope>
    <source>
        <strain evidence="6">CSS-01s</strain>
    </source>
</reference>
<dbReference type="InterPro" id="IPR037221">
    <property type="entry name" value="H-type_lectin_dom_sf"/>
</dbReference>
<organism evidence="6 7">
    <name type="scientific">Lasiodiplodia theobromae</name>
    <dbReference type="NCBI Taxonomy" id="45133"/>
    <lineage>
        <taxon>Eukaryota</taxon>
        <taxon>Fungi</taxon>
        <taxon>Dikarya</taxon>
        <taxon>Ascomycota</taxon>
        <taxon>Pezizomycotina</taxon>
        <taxon>Dothideomycetes</taxon>
        <taxon>Dothideomycetes incertae sedis</taxon>
        <taxon>Botryosphaeriales</taxon>
        <taxon>Botryosphaeriaceae</taxon>
        <taxon>Lasiodiplodia</taxon>
    </lineage>
</organism>
<dbReference type="InterPro" id="IPR011012">
    <property type="entry name" value="Longin-like_dom_sf"/>
</dbReference>
<dbReference type="SUPFAM" id="SSF49447">
    <property type="entry name" value="Second domain of Mu2 adaptin subunit (ap50) of ap2 adaptor"/>
    <property type="match status" value="1"/>
</dbReference>
<dbReference type="Pfam" id="PF09458">
    <property type="entry name" value="H_lectin"/>
    <property type="match status" value="2"/>
</dbReference>
<proteinExistence type="predicted"/>
<feature type="domain" description="MHD" evidence="5">
    <location>
        <begin position="1235"/>
        <end position="1630"/>
    </location>
</feature>